<dbReference type="RefSeq" id="WP_068381319.1">
    <property type="nucleotide sequence ID" value="NZ_LSNE01000015.1"/>
</dbReference>
<dbReference type="OrthoDB" id="6383265at2"/>
<dbReference type="AlphaFoldDB" id="A0A148KL80"/>
<evidence type="ECO:0008006" key="3">
    <source>
        <dbReference type="Google" id="ProtNLM"/>
    </source>
</evidence>
<evidence type="ECO:0000313" key="2">
    <source>
        <dbReference type="Proteomes" id="UP000070299"/>
    </source>
</evidence>
<dbReference type="STRING" id="1799789.AX660_01345"/>
<proteinExistence type="predicted"/>
<organism evidence="1 2">
    <name type="scientific">Paraglaciecola hydrolytica</name>
    <dbReference type="NCBI Taxonomy" id="1799789"/>
    <lineage>
        <taxon>Bacteria</taxon>
        <taxon>Pseudomonadati</taxon>
        <taxon>Pseudomonadota</taxon>
        <taxon>Gammaproteobacteria</taxon>
        <taxon>Alteromonadales</taxon>
        <taxon>Alteromonadaceae</taxon>
        <taxon>Paraglaciecola</taxon>
    </lineage>
</organism>
<sequence length="211" mass="23962">MSNLSQACHQNLYKLVKTGPDSSHLQTPYNILGTIFAVAAAPDIPLPDVWLPWIFKSSTQPQDIKDLPCIHDVVMACLQWQLQQMRDEKIALLEGLNYSEQNNSPIAQWMQGVLLAHTQLDKVWQKAWQSMLESKHAEVGKLQKDLKHCLSVFSTFADIPFALQQAKDKAQLTTALPLIYRSIPEVLRIYVATSGQLIEYLPNQFETFVKD</sequence>
<accession>A0A148KL80</accession>
<keyword evidence="2" id="KW-1185">Reference proteome</keyword>
<name>A0A148KL80_9ALTE</name>
<dbReference type="EMBL" id="LSNE01000015">
    <property type="protein sequence ID" value="KXI27063.1"/>
    <property type="molecule type" value="Genomic_DNA"/>
</dbReference>
<dbReference type="Pfam" id="PF03695">
    <property type="entry name" value="UPF0149"/>
    <property type="match status" value="1"/>
</dbReference>
<dbReference type="Proteomes" id="UP000070299">
    <property type="component" value="Unassembled WGS sequence"/>
</dbReference>
<protein>
    <recommendedName>
        <fullName evidence="3">YecA family protein</fullName>
    </recommendedName>
</protein>
<comment type="caution">
    <text evidence="1">The sequence shown here is derived from an EMBL/GenBank/DDBJ whole genome shotgun (WGS) entry which is preliminary data.</text>
</comment>
<evidence type="ECO:0000313" key="1">
    <source>
        <dbReference type="EMBL" id="KXI27063.1"/>
    </source>
</evidence>
<dbReference type="InterPro" id="IPR011978">
    <property type="entry name" value="YgfB-like"/>
</dbReference>
<gene>
    <name evidence="1" type="ORF">AX660_01345</name>
</gene>
<reference evidence="2" key="1">
    <citation type="submission" date="2016-02" db="EMBL/GenBank/DDBJ databases">
        <authorList>
            <person name="Schultz-Johansen M."/>
            <person name="Glaring M.A."/>
            <person name="Bech P.K."/>
            <person name="Stougaard P."/>
        </authorList>
    </citation>
    <scope>NUCLEOTIDE SEQUENCE [LARGE SCALE GENOMIC DNA]</scope>
    <source>
        <strain evidence="2">S66</strain>
    </source>
</reference>